<proteinExistence type="predicted"/>
<keyword evidence="2" id="KW-0472">Membrane</keyword>
<feature type="transmembrane region" description="Helical" evidence="2">
    <location>
        <begin position="83"/>
        <end position="102"/>
    </location>
</feature>
<accession>A0A7S1GA39</accession>
<name>A0A7S1GA39_9STRA</name>
<feature type="region of interest" description="Disordered" evidence="1">
    <location>
        <begin position="1"/>
        <end position="25"/>
    </location>
</feature>
<evidence type="ECO:0000313" key="3">
    <source>
        <dbReference type="EMBL" id="CAD8917474.1"/>
    </source>
</evidence>
<sequence length="226" mass="24136">MSEARQRKPTAGVDRADPSGLSRGDGAEAAAIANRRAIKKGFQQLGKLTFPPVALGLALQSIIVLADAAGFPLGEDAAFGLHLASRIACATFFMIVGALHFLETPMFMAIMPDWIPAHAAMVYVSGVAEFVAGFLLIRDENANLGAWIAFALLIAVYPANLNMAFSQRARIKAGGGREFPQTKALLRLPVQFAFLWWVLRYTTLGWAETLTALPFVGGAFAGLVSA</sequence>
<evidence type="ECO:0008006" key="4">
    <source>
        <dbReference type="Google" id="ProtNLM"/>
    </source>
</evidence>
<feature type="transmembrane region" description="Helical" evidence="2">
    <location>
        <begin position="114"/>
        <end position="138"/>
    </location>
</feature>
<organism evidence="3">
    <name type="scientific">Bicosoecida sp. CB-2014</name>
    <dbReference type="NCBI Taxonomy" id="1486930"/>
    <lineage>
        <taxon>Eukaryota</taxon>
        <taxon>Sar</taxon>
        <taxon>Stramenopiles</taxon>
        <taxon>Bigyra</taxon>
        <taxon>Opalozoa</taxon>
        <taxon>Bicosoecida</taxon>
    </lineage>
</organism>
<protein>
    <recommendedName>
        <fullName evidence="4">DoxX family protein</fullName>
    </recommendedName>
</protein>
<keyword evidence="2" id="KW-1133">Transmembrane helix</keyword>
<evidence type="ECO:0000256" key="1">
    <source>
        <dbReference type="SAM" id="MobiDB-lite"/>
    </source>
</evidence>
<feature type="transmembrane region" description="Helical" evidence="2">
    <location>
        <begin position="48"/>
        <end position="71"/>
    </location>
</feature>
<dbReference type="AlphaFoldDB" id="A0A7S1GA39"/>
<keyword evidence="2" id="KW-0812">Transmembrane</keyword>
<gene>
    <name evidence="3" type="ORF">BSP0115_LOCUS10735</name>
</gene>
<dbReference type="EMBL" id="HBFS01016018">
    <property type="protein sequence ID" value="CAD8917474.1"/>
    <property type="molecule type" value="Transcribed_RNA"/>
</dbReference>
<dbReference type="PANTHER" id="PTHR36974">
    <property type="entry name" value="MEMBRANE PROTEIN-RELATED"/>
    <property type="match status" value="1"/>
</dbReference>
<feature type="transmembrane region" description="Helical" evidence="2">
    <location>
        <begin position="144"/>
        <end position="163"/>
    </location>
</feature>
<dbReference type="PANTHER" id="PTHR36974:SF1">
    <property type="entry name" value="DOXX FAMILY MEMBRANE PROTEIN"/>
    <property type="match status" value="1"/>
</dbReference>
<reference evidence="3" key="1">
    <citation type="submission" date="2021-01" db="EMBL/GenBank/DDBJ databases">
        <authorList>
            <person name="Corre E."/>
            <person name="Pelletier E."/>
            <person name="Niang G."/>
            <person name="Scheremetjew M."/>
            <person name="Finn R."/>
            <person name="Kale V."/>
            <person name="Holt S."/>
            <person name="Cochrane G."/>
            <person name="Meng A."/>
            <person name="Brown T."/>
            <person name="Cohen L."/>
        </authorList>
    </citation>
    <scope>NUCLEOTIDE SEQUENCE</scope>
    <source>
        <strain evidence="3">Ms1</strain>
    </source>
</reference>
<evidence type="ECO:0000256" key="2">
    <source>
        <dbReference type="SAM" id="Phobius"/>
    </source>
</evidence>